<accession>A0ACB8AM19</accession>
<reference evidence="1" key="1">
    <citation type="journal article" date="2021" name="New Phytol.">
        <title>Evolutionary innovations through gain and loss of genes in the ectomycorrhizal Boletales.</title>
        <authorList>
            <person name="Wu G."/>
            <person name="Miyauchi S."/>
            <person name="Morin E."/>
            <person name="Kuo A."/>
            <person name="Drula E."/>
            <person name="Varga T."/>
            <person name="Kohler A."/>
            <person name="Feng B."/>
            <person name="Cao Y."/>
            <person name="Lipzen A."/>
            <person name="Daum C."/>
            <person name="Hundley H."/>
            <person name="Pangilinan J."/>
            <person name="Johnson J."/>
            <person name="Barry K."/>
            <person name="LaButti K."/>
            <person name="Ng V."/>
            <person name="Ahrendt S."/>
            <person name="Min B."/>
            <person name="Choi I.G."/>
            <person name="Park H."/>
            <person name="Plett J.M."/>
            <person name="Magnuson J."/>
            <person name="Spatafora J.W."/>
            <person name="Nagy L.G."/>
            <person name="Henrissat B."/>
            <person name="Grigoriev I.V."/>
            <person name="Yang Z.L."/>
            <person name="Xu J."/>
            <person name="Martin F.M."/>
        </authorList>
    </citation>
    <scope>NUCLEOTIDE SEQUENCE</scope>
    <source>
        <strain evidence="1">ATCC 28755</strain>
    </source>
</reference>
<dbReference type="Proteomes" id="UP000790377">
    <property type="component" value="Unassembled WGS sequence"/>
</dbReference>
<gene>
    <name evidence="1" type="ORF">BJ138DRAFT_1099298</name>
</gene>
<comment type="caution">
    <text evidence="1">The sequence shown here is derived from an EMBL/GenBank/DDBJ whole genome shotgun (WGS) entry which is preliminary data.</text>
</comment>
<evidence type="ECO:0000313" key="2">
    <source>
        <dbReference type="Proteomes" id="UP000790377"/>
    </source>
</evidence>
<protein>
    <submittedName>
        <fullName evidence="1">Uncharacterized protein</fullName>
    </submittedName>
</protein>
<name>A0ACB8AM19_9AGAM</name>
<organism evidence="1 2">
    <name type="scientific">Hygrophoropsis aurantiaca</name>
    <dbReference type="NCBI Taxonomy" id="72124"/>
    <lineage>
        <taxon>Eukaryota</taxon>
        <taxon>Fungi</taxon>
        <taxon>Dikarya</taxon>
        <taxon>Basidiomycota</taxon>
        <taxon>Agaricomycotina</taxon>
        <taxon>Agaricomycetes</taxon>
        <taxon>Agaricomycetidae</taxon>
        <taxon>Boletales</taxon>
        <taxon>Coniophorineae</taxon>
        <taxon>Hygrophoropsidaceae</taxon>
        <taxon>Hygrophoropsis</taxon>
    </lineage>
</organism>
<proteinExistence type="predicted"/>
<evidence type="ECO:0000313" key="1">
    <source>
        <dbReference type="EMBL" id="KAH7913607.1"/>
    </source>
</evidence>
<dbReference type="EMBL" id="MU267627">
    <property type="protein sequence ID" value="KAH7913607.1"/>
    <property type="molecule type" value="Genomic_DNA"/>
</dbReference>
<sequence>MALFNLSLLLASTYAFKISVTPPTSPPSAAERTKVPLSDIISIRGGVMLMPIVAFIPCIAAIAVSIAAKIPSPTSSQILSWLLPDGSLPDLTPSRYLIISSVLCIIGGLGRIWCYRTLGRHFTFQLSLQNKHQLITSGPYAIVRHPSYTAIMAVANGLILLHLSPGSFMRSCGWIETVIGKVLFAFWVLQYMAACYTFFARTTAEDKMLRERFGEEWERYAEKVQYKLLPGVY</sequence>
<keyword evidence="2" id="KW-1185">Reference proteome</keyword>